<feature type="coiled-coil region" evidence="1">
    <location>
        <begin position="249"/>
        <end position="301"/>
    </location>
</feature>
<dbReference type="Proteomes" id="UP001190700">
    <property type="component" value="Unassembled WGS sequence"/>
</dbReference>
<evidence type="ECO:0000313" key="4">
    <source>
        <dbReference type="Proteomes" id="UP001190700"/>
    </source>
</evidence>
<dbReference type="AlphaFoldDB" id="A0AAE0GPP9"/>
<keyword evidence="1" id="KW-0175">Coiled coil</keyword>
<sequence>MEVPTLPSKYKEGSHRVISRKKNSKGVIWNPLQTHVPSFASRDPEAPVGNARCVYFRKVKGRWVRCKRKPASGFFFCIADHHQAATPVIASIPTGADAFCQQCDLLQNSDDSEYYTELGNTTAYEVVLKCFAASTAADREEAFASVDVTSLSELDSECQEFLTSMEDSRAQYNLHCEDRQQAVSTLLNSMTLTSTSEITPTRIPRSRQTSRQSTPPVTFAAGSPFRSTVNSDDEDVPGVVARNPELTRISELESKLKAATEKIACLEFELEYNKVESHKKLAEVTAELANAESRIAELQEGEESAFQ</sequence>
<proteinExistence type="predicted"/>
<gene>
    <name evidence="3" type="ORF">CYMTET_10412</name>
</gene>
<accession>A0AAE0GPP9</accession>
<feature type="region of interest" description="Disordered" evidence="2">
    <location>
        <begin position="201"/>
        <end position="236"/>
    </location>
</feature>
<evidence type="ECO:0000313" key="3">
    <source>
        <dbReference type="EMBL" id="KAK3281816.1"/>
    </source>
</evidence>
<evidence type="ECO:0000256" key="2">
    <source>
        <dbReference type="SAM" id="MobiDB-lite"/>
    </source>
</evidence>
<keyword evidence="4" id="KW-1185">Reference proteome</keyword>
<name>A0AAE0GPP9_9CHLO</name>
<dbReference type="EMBL" id="LGRX02003694">
    <property type="protein sequence ID" value="KAK3281816.1"/>
    <property type="molecule type" value="Genomic_DNA"/>
</dbReference>
<feature type="compositionally biased region" description="Polar residues" evidence="2">
    <location>
        <begin position="206"/>
        <end position="216"/>
    </location>
</feature>
<reference evidence="3 4" key="1">
    <citation type="journal article" date="2015" name="Genome Biol. Evol.">
        <title>Comparative Genomics of a Bacterivorous Green Alga Reveals Evolutionary Causalities and Consequences of Phago-Mixotrophic Mode of Nutrition.</title>
        <authorList>
            <person name="Burns J.A."/>
            <person name="Paasch A."/>
            <person name="Narechania A."/>
            <person name="Kim E."/>
        </authorList>
    </citation>
    <scope>NUCLEOTIDE SEQUENCE [LARGE SCALE GENOMIC DNA]</scope>
    <source>
        <strain evidence="3 4">PLY_AMNH</strain>
    </source>
</reference>
<organism evidence="3 4">
    <name type="scientific">Cymbomonas tetramitiformis</name>
    <dbReference type="NCBI Taxonomy" id="36881"/>
    <lineage>
        <taxon>Eukaryota</taxon>
        <taxon>Viridiplantae</taxon>
        <taxon>Chlorophyta</taxon>
        <taxon>Pyramimonadophyceae</taxon>
        <taxon>Pyramimonadales</taxon>
        <taxon>Pyramimonadaceae</taxon>
        <taxon>Cymbomonas</taxon>
    </lineage>
</organism>
<evidence type="ECO:0000256" key="1">
    <source>
        <dbReference type="SAM" id="Coils"/>
    </source>
</evidence>
<comment type="caution">
    <text evidence="3">The sequence shown here is derived from an EMBL/GenBank/DDBJ whole genome shotgun (WGS) entry which is preliminary data.</text>
</comment>
<protein>
    <submittedName>
        <fullName evidence="3">Uncharacterized protein</fullName>
    </submittedName>
</protein>